<keyword evidence="3" id="KW-1185">Reference proteome</keyword>
<evidence type="ECO:0000313" key="3">
    <source>
        <dbReference type="Proteomes" id="UP000824596"/>
    </source>
</evidence>
<dbReference type="OrthoDB" id="5079729at2759"/>
<dbReference type="GeneID" id="68357640"/>
<dbReference type="RefSeq" id="XP_044717869.1">
    <property type="nucleotide sequence ID" value="XM_044866982.1"/>
</dbReference>
<organism evidence="1 3">
    <name type="scientific">Hirsutella rhossiliensis</name>
    <dbReference type="NCBI Taxonomy" id="111463"/>
    <lineage>
        <taxon>Eukaryota</taxon>
        <taxon>Fungi</taxon>
        <taxon>Dikarya</taxon>
        <taxon>Ascomycota</taxon>
        <taxon>Pezizomycotina</taxon>
        <taxon>Sordariomycetes</taxon>
        <taxon>Hypocreomycetidae</taxon>
        <taxon>Hypocreales</taxon>
        <taxon>Ophiocordycipitaceae</taxon>
        <taxon>Hirsutella</taxon>
    </lineage>
</organism>
<dbReference type="CDD" id="cd04370">
    <property type="entry name" value="BAH"/>
    <property type="match status" value="1"/>
</dbReference>
<proteinExistence type="predicted"/>
<evidence type="ECO:0000313" key="2">
    <source>
        <dbReference type="EMBL" id="KAH0960356.1"/>
    </source>
</evidence>
<dbReference type="Proteomes" id="UP000824596">
    <property type="component" value="Unassembled WGS sequence"/>
</dbReference>
<dbReference type="EMBL" id="JAIZPD010000010">
    <property type="protein sequence ID" value="KAH0960356.1"/>
    <property type="molecule type" value="Genomic_DNA"/>
</dbReference>
<protein>
    <submittedName>
        <fullName evidence="1">BAH domain-containing protein</fullName>
    </submittedName>
</protein>
<gene>
    <name evidence="2" type="ORF">HRG_08511</name>
    <name evidence="1" type="ORF">HRG_10915</name>
</gene>
<comment type="caution">
    <text evidence="1">The sequence shown here is derived from an EMBL/GenBank/DDBJ whole genome shotgun (WGS) entry which is preliminary data.</text>
</comment>
<evidence type="ECO:0000313" key="1">
    <source>
        <dbReference type="EMBL" id="KAH0957822.1"/>
    </source>
</evidence>
<accession>A0A9P8MRD1</accession>
<dbReference type="EMBL" id="JAIZPD010000018">
    <property type="protein sequence ID" value="KAH0957822.1"/>
    <property type="molecule type" value="Genomic_DNA"/>
</dbReference>
<dbReference type="InterPro" id="IPR043151">
    <property type="entry name" value="BAH_sf"/>
</dbReference>
<sequence>MSSGRKRHRAIENNRAECPFTVATIAARSCEELDQASKKRKRGVPNKSRLYLVQVSPFEPIGKFKTCQSLDTLYTVKPYKRWSGMTRYRSFVLDNVKYHSDDFVYIANDKSVERQEAASEDPQHQRVLGLADCWVAKILEIRASDESHVYARVCWMYSPDELPANIVDHEKLVSELSPHYSHNELIASNHMDVINVLSSVESSSKHGNNYQSEASTMELCTTEEQVAALETTPQHA</sequence>
<dbReference type="AlphaFoldDB" id="A0A9P8MRD1"/>
<reference evidence="1" key="1">
    <citation type="submission" date="2021-09" db="EMBL/GenBank/DDBJ databases">
        <title>A high-quality genome of the endoparasitic fungus Hirsutella rhossiliensis with a comparison of Hirsutella genomes reveals transposable elements contributing to genome size variation.</title>
        <authorList>
            <person name="Lin R."/>
            <person name="Jiao Y."/>
            <person name="Sun X."/>
            <person name="Ling J."/>
            <person name="Xie B."/>
            <person name="Cheng X."/>
        </authorList>
    </citation>
    <scope>NUCLEOTIDE SEQUENCE</scope>
    <source>
        <strain evidence="1">HR02</strain>
    </source>
</reference>
<dbReference type="Gene3D" id="2.30.30.490">
    <property type="match status" value="1"/>
</dbReference>
<name>A0A9P8MRD1_9HYPO</name>